<proteinExistence type="predicted"/>
<gene>
    <name evidence="3" type="ORF">TES1_1194</name>
</gene>
<evidence type="ECO:0000313" key="3">
    <source>
        <dbReference type="EMBL" id="AHF80576.1"/>
    </source>
</evidence>
<keyword evidence="2" id="KW-0812">Transmembrane</keyword>
<keyword evidence="4" id="KW-1185">Reference proteome</keyword>
<sequence>MEEKDKKLIESGIEALILGWLAYLFFYQNFLLYKWHRGLSLPPKLPFMVAGILAGLAYFLYRWEKIEKETLKEVPKETSAPQEVPEEEKEKEIKS</sequence>
<evidence type="ECO:0000256" key="1">
    <source>
        <dbReference type="SAM" id="MobiDB-lite"/>
    </source>
</evidence>
<reference evidence="3 4" key="1">
    <citation type="journal article" date="2014" name="Int. J. Syst. Evol. Microbiol.">
        <title>Thermococcus paralvinellae sp. nov. and Thermococcus cleftensis sp. nov. of hyperthermophilic heterotrophs from deep-sea hydrothermal vents.</title>
        <authorList>
            <person name="Hensley S.A."/>
            <person name="Jung J.H."/>
            <person name="Park C.S."/>
            <person name="Holden J.F."/>
        </authorList>
    </citation>
    <scope>NUCLEOTIDE SEQUENCE [LARGE SCALE GENOMIC DNA]</scope>
    <source>
        <strain evidence="3 4">ES1</strain>
    </source>
</reference>
<evidence type="ECO:0000256" key="2">
    <source>
        <dbReference type="SAM" id="Phobius"/>
    </source>
</evidence>
<keyword evidence="2" id="KW-0472">Membrane</keyword>
<feature type="transmembrane region" description="Helical" evidence="2">
    <location>
        <begin position="12"/>
        <end position="33"/>
    </location>
</feature>
<name>W0I3D0_9EURY</name>
<evidence type="ECO:0000313" key="4">
    <source>
        <dbReference type="Proteomes" id="UP000019027"/>
    </source>
</evidence>
<dbReference type="RefSeq" id="WP_042681174.1">
    <property type="nucleotide sequence ID" value="NZ_CP006965.1"/>
</dbReference>
<feature type="transmembrane region" description="Helical" evidence="2">
    <location>
        <begin position="45"/>
        <end position="63"/>
    </location>
</feature>
<accession>W0I3D0</accession>
<keyword evidence="2" id="KW-1133">Transmembrane helix</keyword>
<dbReference type="OrthoDB" id="86175at2157"/>
<dbReference type="AlphaFoldDB" id="W0I3D0"/>
<dbReference type="GeneID" id="24906160"/>
<dbReference type="KEGG" id="ths:TES1_1194"/>
<organism evidence="3 4">
    <name type="scientific">Thermococcus paralvinellae</name>
    <dbReference type="NCBI Taxonomy" id="582419"/>
    <lineage>
        <taxon>Archaea</taxon>
        <taxon>Methanobacteriati</taxon>
        <taxon>Methanobacteriota</taxon>
        <taxon>Thermococci</taxon>
        <taxon>Thermococcales</taxon>
        <taxon>Thermococcaceae</taxon>
        <taxon>Thermococcus</taxon>
    </lineage>
</organism>
<dbReference type="Proteomes" id="UP000019027">
    <property type="component" value="Chromosome"/>
</dbReference>
<protein>
    <submittedName>
        <fullName evidence="3">Uncharacterized protein</fullName>
    </submittedName>
</protein>
<feature type="region of interest" description="Disordered" evidence="1">
    <location>
        <begin position="74"/>
        <end position="95"/>
    </location>
</feature>
<dbReference type="EMBL" id="CP006965">
    <property type="protein sequence ID" value="AHF80576.1"/>
    <property type="molecule type" value="Genomic_DNA"/>
</dbReference>
<dbReference type="HOGENOM" id="CLU_2353350_0_0_2"/>